<dbReference type="EMBL" id="JAUUTY010000007">
    <property type="protein sequence ID" value="KAK1606544.1"/>
    <property type="molecule type" value="Genomic_DNA"/>
</dbReference>
<evidence type="ECO:0000256" key="1">
    <source>
        <dbReference type="ARBA" id="ARBA00009085"/>
    </source>
</evidence>
<dbReference type="Pfam" id="PF00443">
    <property type="entry name" value="UCH"/>
    <property type="match status" value="1"/>
</dbReference>
<dbReference type="GO" id="GO:0004843">
    <property type="term" value="F:cysteine-type deubiquitinase activity"/>
    <property type="evidence" value="ECO:0007669"/>
    <property type="project" value="InterPro"/>
</dbReference>
<dbReference type="Gene3D" id="3.90.70.10">
    <property type="entry name" value="Cysteine proteinases"/>
    <property type="match status" value="1"/>
</dbReference>
<dbReference type="PANTHER" id="PTHR24006:SF932">
    <property type="entry name" value="USP DOMAIN-CONTAINING PROTEIN"/>
    <property type="match status" value="1"/>
</dbReference>
<dbReference type="GO" id="GO:0005634">
    <property type="term" value="C:nucleus"/>
    <property type="evidence" value="ECO:0007669"/>
    <property type="project" value="TreeGrafter"/>
</dbReference>
<dbReference type="InterPro" id="IPR001394">
    <property type="entry name" value="Peptidase_C19_UCH"/>
</dbReference>
<organism evidence="4 5">
    <name type="scientific">Lolium multiflorum</name>
    <name type="common">Italian ryegrass</name>
    <name type="synonym">Lolium perenne subsp. multiflorum</name>
    <dbReference type="NCBI Taxonomy" id="4521"/>
    <lineage>
        <taxon>Eukaryota</taxon>
        <taxon>Viridiplantae</taxon>
        <taxon>Streptophyta</taxon>
        <taxon>Embryophyta</taxon>
        <taxon>Tracheophyta</taxon>
        <taxon>Spermatophyta</taxon>
        <taxon>Magnoliopsida</taxon>
        <taxon>Liliopsida</taxon>
        <taxon>Poales</taxon>
        <taxon>Poaceae</taxon>
        <taxon>BOP clade</taxon>
        <taxon>Pooideae</taxon>
        <taxon>Poodae</taxon>
        <taxon>Poeae</taxon>
        <taxon>Poeae Chloroplast Group 2 (Poeae type)</taxon>
        <taxon>Loliodinae</taxon>
        <taxon>Loliinae</taxon>
        <taxon>Lolium</taxon>
    </lineage>
</organism>
<feature type="region of interest" description="Disordered" evidence="2">
    <location>
        <begin position="159"/>
        <end position="180"/>
    </location>
</feature>
<evidence type="ECO:0000256" key="2">
    <source>
        <dbReference type="SAM" id="MobiDB-lite"/>
    </source>
</evidence>
<dbReference type="PROSITE" id="PS50235">
    <property type="entry name" value="USP_3"/>
    <property type="match status" value="1"/>
</dbReference>
<feature type="compositionally biased region" description="Basic and acidic residues" evidence="2">
    <location>
        <begin position="240"/>
        <end position="262"/>
    </location>
</feature>
<dbReference type="PANTHER" id="PTHR24006">
    <property type="entry name" value="UBIQUITIN CARBOXYL-TERMINAL HYDROLASE"/>
    <property type="match status" value="1"/>
</dbReference>
<evidence type="ECO:0000313" key="5">
    <source>
        <dbReference type="Proteomes" id="UP001231189"/>
    </source>
</evidence>
<evidence type="ECO:0000313" key="4">
    <source>
        <dbReference type="EMBL" id="KAK1606544.1"/>
    </source>
</evidence>
<keyword evidence="5" id="KW-1185">Reference proteome</keyword>
<evidence type="ECO:0000259" key="3">
    <source>
        <dbReference type="PROSITE" id="PS50235"/>
    </source>
</evidence>
<dbReference type="InterPro" id="IPR028889">
    <property type="entry name" value="USP"/>
</dbReference>
<dbReference type="GO" id="GO:0005829">
    <property type="term" value="C:cytosol"/>
    <property type="evidence" value="ECO:0007669"/>
    <property type="project" value="TreeGrafter"/>
</dbReference>
<protein>
    <recommendedName>
        <fullName evidence="3">USP domain-containing protein</fullName>
    </recommendedName>
</protein>
<dbReference type="SUPFAM" id="SSF54001">
    <property type="entry name" value="Cysteine proteinases"/>
    <property type="match status" value="1"/>
</dbReference>
<comment type="caution">
    <text evidence="4">The sequence shown here is derived from an EMBL/GenBank/DDBJ whole genome shotgun (WGS) entry which is preliminary data.</text>
</comment>
<dbReference type="InterPro" id="IPR038765">
    <property type="entry name" value="Papain-like_cys_pep_sf"/>
</dbReference>
<dbReference type="InterPro" id="IPR050164">
    <property type="entry name" value="Peptidase_C19"/>
</dbReference>
<feature type="compositionally biased region" description="Polar residues" evidence="2">
    <location>
        <begin position="159"/>
        <end position="172"/>
    </location>
</feature>
<feature type="compositionally biased region" description="Basic and acidic residues" evidence="2">
    <location>
        <begin position="91"/>
        <end position="100"/>
    </location>
</feature>
<feature type="region of interest" description="Disordered" evidence="2">
    <location>
        <begin position="240"/>
        <end position="273"/>
    </location>
</feature>
<gene>
    <name evidence="4" type="ORF">QYE76_030217</name>
</gene>
<feature type="region of interest" description="Disordered" evidence="2">
    <location>
        <begin position="86"/>
        <end position="105"/>
    </location>
</feature>
<feature type="domain" description="USP" evidence="3">
    <location>
        <begin position="1"/>
        <end position="387"/>
    </location>
</feature>
<accession>A0AAD8VHE2</accession>
<dbReference type="AlphaFoldDB" id="A0AAD8VHE2"/>
<dbReference type="InterPro" id="IPR018200">
    <property type="entry name" value="USP_CS"/>
</dbReference>
<dbReference type="GO" id="GO:0016579">
    <property type="term" value="P:protein deubiquitination"/>
    <property type="evidence" value="ECO:0007669"/>
    <property type="project" value="InterPro"/>
</dbReference>
<name>A0AAD8VHE2_LOLMU</name>
<reference evidence="4" key="1">
    <citation type="submission" date="2023-07" db="EMBL/GenBank/DDBJ databases">
        <title>A chromosome-level genome assembly of Lolium multiflorum.</title>
        <authorList>
            <person name="Chen Y."/>
            <person name="Copetti D."/>
            <person name="Kolliker R."/>
            <person name="Studer B."/>
        </authorList>
    </citation>
    <scope>NUCLEOTIDE SEQUENCE</scope>
    <source>
        <strain evidence="4">02402/16</strain>
        <tissue evidence="4">Leaf</tissue>
    </source>
</reference>
<dbReference type="PROSITE" id="PS00973">
    <property type="entry name" value="USP_2"/>
    <property type="match status" value="1"/>
</dbReference>
<dbReference type="Proteomes" id="UP001231189">
    <property type="component" value="Unassembled WGS sequence"/>
</dbReference>
<proteinExistence type="inferred from homology"/>
<comment type="similarity">
    <text evidence="1">Belongs to the peptidase C19 family.</text>
</comment>
<sequence length="389" mass="43233">MDKEVEGNPLGWITKSARYFSCLDMAKGLEVIELLRKECGLCDSTEVKDVVQSRMQTQKNDVPQEITEVSIDLDFIPNLFDDFEEMEESAADSHNRENKENAQGSDIVHDEAKDTLGSIEDCLTLFSHSLANCDSCSKVAELLETNASKSVEPIMASTSVNTTVHGDQTLADSPQEGILSDDTTAEKITSGTSCDEKDLASCSTANEKAESREGVQKAAPSCLTTDQQTDLLSALHIQDTRTQKQDSGKHVLDDHSAQRVEETQNEQTDGNGRRIQTQLISKLPPVLTIQLKKYAPDLSKLRGHVSFKEILQLGPFMDPSSEDKDNSSYRLVGVIVHHGSRRNDGHYIAYVRGSGSSWFWASDTNIREVSLEEVLRCEAYILFYERMND</sequence>